<dbReference type="EMBL" id="AOIJ01000051">
    <property type="protein sequence ID" value="ELY79459.1"/>
    <property type="molecule type" value="Genomic_DNA"/>
</dbReference>
<accession>L9YZC7</accession>
<evidence type="ECO:0000313" key="3">
    <source>
        <dbReference type="Proteomes" id="UP000011592"/>
    </source>
</evidence>
<keyword evidence="1" id="KW-0812">Transmembrane</keyword>
<reference evidence="2 3" key="1">
    <citation type="journal article" date="2014" name="PLoS Genet.">
        <title>Phylogenetically driven sequencing of extremely halophilic archaea reveals strategies for static and dynamic osmo-response.</title>
        <authorList>
            <person name="Becker E.A."/>
            <person name="Seitzer P.M."/>
            <person name="Tritt A."/>
            <person name="Larsen D."/>
            <person name="Krusor M."/>
            <person name="Yao A.I."/>
            <person name="Wu D."/>
            <person name="Madern D."/>
            <person name="Eisen J.A."/>
            <person name="Darling A.E."/>
            <person name="Facciotti M.T."/>
        </authorList>
    </citation>
    <scope>NUCLEOTIDE SEQUENCE [LARGE SCALE GENOMIC DNA]</scope>
    <source>
        <strain evidence="2 3">JCM 14663</strain>
    </source>
</reference>
<proteinExistence type="predicted"/>
<evidence type="ECO:0000256" key="1">
    <source>
        <dbReference type="SAM" id="Phobius"/>
    </source>
</evidence>
<protein>
    <submittedName>
        <fullName evidence="2">Uncharacterized protein</fullName>
    </submittedName>
</protein>
<keyword evidence="1" id="KW-1133">Transmembrane helix</keyword>
<feature type="transmembrane region" description="Helical" evidence="1">
    <location>
        <begin position="25"/>
        <end position="48"/>
    </location>
</feature>
<dbReference type="AlphaFoldDB" id="L9YZC7"/>
<gene>
    <name evidence="2" type="ORF">C486_10679</name>
</gene>
<evidence type="ECO:0000313" key="2">
    <source>
        <dbReference type="EMBL" id="ELY79459.1"/>
    </source>
</evidence>
<keyword evidence="1" id="KW-0472">Membrane</keyword>
<organism evidence="2 3">
    <name type="scientific">Natrinema gari JCM 14663</name>
    <dbReference type="NCBI Taxonomy" id="1230459"/>
    <lineage>
        <taxon>Archaea</taxon>
        <taxon>Methanobacteriati</taxon>
        <taxon>Methanobacteriota</taxon>
        <taxon>Stenosarchaea group</taxon>
        <taxon>Halobacteria</taxon>
        <taxon>Halobacteriales</taxon>
        <taxon>Natrialbaceae</taxon>
        <taxon>Natrinema</taxon>
    </lineage>
</organism>
<keyword evidence="3" id="KW-1185">Reference proteome</keyword>
<comment type="caution">
    <text evidence="2">The sequence shown here is derived from an EMBL/GenBank/DDBJ whole genome shotgun (WGS) entry which is preliminary data.</text>
</comment>
<sequence>MSTEYWILYVEILQSVFEYVVDKPFVVLCGWVFKLVWICCCQIGVVILDKTFEFHVERTDTDVPQPGNELIRHRRDAIFGDDFR</sequence>
<name>L9YZC7_9EURY</name>
<dbReference type="Proteomes" id="UP000011592">
    <property type="component" value="Unassembled WGS sequence"/>
</dbReference>